<dbReference type="AlphaFoldDB" id="A0A1W1E8F6"/>
<keyword evidence="1" id="KW-0812">Transmembrane</keyword>
<evidence type="ECO:0000313" key="2">
    <source>
        <dbReference type="EMBL" id="SFV90036.1"/>
    </source>
</evidence>
<accession>A0A1W1E8F6</accession>
<feature type="transmembrane region" description="Helical" evidence="1">
    <location>
        <begin position="60"/>
        <end position="80"/>
    </location>
</feature>
<sequence length="172" mass="18667">MWQVYFGQWQSGRLKRLPYLGYDVLLMVLGFVIVMGMFLLAGGSMEGMLGMDPTAFLESMGLFVIFGIFIVFIALGVANLNIMAKRFRDMGLPAWGMVAGTILVSIVLNLLFPSQQMEVNTAVVDMNGALSTAGSMHASTGSIVTEGFNLFVFLCLVLIPSDTFGNKNTTAE</sequence>
<keyword evidence="1" id="KW-1133">Transmembrane helix</keyword>
<reference evidence="2" key="1">
    <citation type="submission" date="2016-10" db="EMBL/GenBank/DDBJ databases">
        <authorList>
            <person name="de Groot N.N."/>
        </authorList>
    </citation>
    <scope>NUCLEOTIDE SEQUENCE</scope>
</reference>
<protein>
    <submittedName>
        <fullName evidence="2">Uncharacterized protein</fullName>
    </submittedName>
</protein>
<dbReference type="InterPro" id="IPR008523">
    <property type="entry name" value="DUF805"/>
</dbReference>
<feature type="transmembrane region" description="Helical" evidence="1">
    <location>
        <begin position="92"/>
        <end position="112"/>
    </location>
</feature>
<dbReference type="GO" id="GO:0016020">
    <property type="term" value="C:membrane"/>
    <property type="evidence" value="ECO:0007669"/>
    <property type="project" value="InterPro"/>
</dbReference>
<dbReference type="EMBL" id="FPIB01000007">
    <property type="protein sequence ID" value="SFV90036.1"/>
    <property type="molecule type" value="Genomic_DNA"/>
</dbReference>
<proteinExistence type="predicted"/>
<dbReference type="Pfam" id="PF05656">
    <property type="entry name" value="DUF805"/>
    <property type="match status" value="1"/>
</dbReference>
<feature type="transmembrane region" description="Helical" evidence="1">
    <location>
        <begin position="20"/>
        <end position="40"/>
    </location>
</feature>
<gene>
    <name evidence="2" type="ORF">MNB_SV-4-1216</name>
</gene>
<keyword evidence="1" id="KW-0472">Membrane</keyword>
<name>A0A1W1E8F6_9ZZZZ</name>
<organism evidence="2">
    <name type="scientific">hydrothermal vent metagenome</name>
    <dbReference type="NCBI Taxonomy" id="652676"/>
    <lineage>
        <taxon>unclassified sequences</taxon>
        <taxon>metagenomes</taxon>
        <taxon>ecological metagenomes</taxon>
    </lineage>
</organism>
<evidence type="ECO:0000256" key="1">
    <source>
        <dbReference type="SAM" id="Phobius"/>
    </source>
</evidence>
<feature type="transmembrane region" description="Helical" evidence="1">
    <location>
        <begin position="136"/>
        <end position="159"/>
    </location>
</feature>